<feature type="transmembrane region" description="Helical" evidence="7">
    <location>
        <begin position="12"/>
        <end position="33"/>
    </location>
</feature>
<accession>A0ABV7ERE2</accession>
<dbReference type="Proteomes" id="UP001595462">
    <property type="component" value="Unassembled WGS sequence"/>
</dbReference>
<dbReference type="RefSeq" id="WP_380690894.1">
    <property type="nucleotide sequence ID" value="NZ_JBHRSS010000008.1"/>
</dbReference>
<feature type="transmembrane region" description="Helical" evidence="7">
    <location>
        <begin position="53"/>
        <end position="70"/>
    </location>
</feature>
<dbReference type="PANTHER" id="PTHR23517:SF13">
    <property type="entry name" value="MAJOR FACILITATOR SUPERFAMILY MFS_1"/>
    <property type="match status" value="1"/>
</dbReference>
<reference evidence="10" key="1">
    <citation type="journal article" date="2019" name="Int. J. Syst. Evol. Microbiol.">
        <title>The Global Catalogue of Microorganisms (GCM) 10K type strain sequencing project: providing services to taxonomists for standard genome sequencing and annotation.</title>
        <authorList>
            <consortium name="The Broad Institute Genomics Platform"/>
            <consortium name="The Broad Institute Genome Sequencing Center for Infectious Disease"/>
            <person name="Wu L."/>
            <person name="Ma J."/>
        </authorList>
    </citation>
    <scope>NUCLEOTIDE SEQUENCE [LARGE SCALE GENOMIC DNA]</scope>
    <source>
        <strain evidence="10">KCTC 52640</strain>
    </source>
</reference>
<dbReference type="InterPro" id="IPR036259">
    <property type="entry name" value="MFS_trans_sf"/>
</dbReference>
<comment type="caution">
    <text evidence="9">The sequence shown here is derived from an EMBL/GenBank/DDBJ whole genome shotgun (WGS) entry which is preliminary data.</text>
</comment>
<dbReference type="Gene3D" id="1.20.1250.20">
    <property type="entry name" value="MFS general substrate transporter like domains"/>
    <property type="match status" value="1"/>
</dbReference>
<organism evidence="9 10">
    <name type="scientific">Salinisphaera aquimarina</name>
    <dbReference type="NCBI Taxonomy" id="2094031"/>
    <lineage>
        <taxon>Bacteria</taxon>
        <taxon>Pseudomonadati</taxon>
        <taxon>Pseudomonadota</taxon>
        <taxon>Gammaproteobacteria</taxon>
        <taxon>Salinisphaerales</taxon>
        <taxon>Salinisphaeraceae</taxon>
        <taxon>Salinisphaera</taxon>
    </lineage>
</organism>
<dbReference type="InterPro" id="IPR050171">
    <property type="entry name" value="MFS_Transporters"/>
</dbReference>
<evidence type="ECO:0000256" key="4">
    <source>
        <dbReference type="ARBA" id="ARBA00022692"/>
    </source>
</evidence>
<feature type="domain" description="Major facilitator superfamily (MFS) profile" evidence="8">
    <location>
        <begin position="1"/>
        <end position="201"/>
    </location>
</feature>
<evidence type="ECO:0000256" key="3">
    <source>
        <dbReference type="ARBA" id="ARBA00022475"/>
    </source>
</evidence>
<dbReference type="PROSITE" id="PS50850">
    <property type="entry name" value="MFS"/>
    <property type="match status" value="1"/>
</dbReference>
<sequence length="201" mass="20605">MRRQSLGLPPGVRTAFFPAAIACFAAFALLGLLTSLEPAILGKVIGISNRATVGGLIFLVFVASLCGQILQRRFTEGMRLPLACGVLILGAALLAVSLVVNSMTLLILGAIAAGLGQGGIFAASIVAVAAASPHDQRAEVTSLLFVVVYLAVSVPVLSLGVAIEAMGLRAAGITFSILVMLLSIMAVAVLKWRRIAAPALT</sequence>
<evidence type="ECO:0000256" key="2">
    <source>
        <dbReference type="ARBA" id="ARBA00022448"/>
    </source>
</evidence>
<evidence type="ECO:0000256" key="5">
    <source>
        <dbReference type="ARBA" id="ARBA00022989"/>
    </source>
</evidence>
<gene>
    <name evidence="9" type="ORF">ACFOSU_15760</name>
</gene>
<feature type="transmembrane region" description="Helical" evidence="7">
    <location>
        <begin position="143"/>
        <end position="163"/>
    </location>
</feature>
<proteinExistence type="predicted"/>
<name>A0ABV7ERE2_9GAMM</name>
<dbReference type="InterPro" id="IPR020846">
    <property type="entry name" value="MFS_dom"/>
</dbReference>
<protein>
    <recommendedName>
        <fullName evidence="8">Major facilitator superfamily (MFS) profile domain-containing protein</fullName>
    </recommendedName>
</protein>
<comment type="subcellular location">
    <subcellularLocation>
        <location evidence="1">Cell membrane</location>
        <topology evidence="1">Multi-pass membrane protein</topology>
    </subcellularLocation>
</comment>
<dbReference type="PANTHER" id="PTHR23517">
    <property type="entry name" value="RESISTANCE PROTEIN MDTM, PUTATIVE-RELATED-RELATED"/>
    <property type="match status" value="1"/>
</dbReference>
<feature type="transmembrane region" description="Helical" evidence="7">
    <location>
        <begin position="169"/>
        <end position="190"/>
    </location>
</feature>
<evidence type="ECO:0000259" key="8">
    <source>
        <dbReference type="PROSITE" id="PS50850"/>
    </source>
</evidence>
<keyword evidence="4 7" id="KW-0812">Transmembrane</keyword>
<keyword evidence="2" id="KW-0813">Transport</keyword>
<keyword evidence="6 7" id="KW-0472">Membrane</keyword>
<evidence type="ECO:0000313" key="10">
    <source>
        <dbReference type="Proteomes" id="UP001595462"/>
    </source>
</evidence>
<dbReference type="EMBL" id="JBHRSS010000008">
    <property type="protein sequence ID" value="MFC3105337.1"/>
    <property type="molecule type" value="Genomic_DNA"/>
</dbReference>
<evidence type="ECO:0000256" key="7">
    <source>
        <dbReference type="SAM" id="Phobius"/>
    </source>
</evidence>
<keyword evidence="10" id="KW-1185">Reference proteome</keyword>
<feature type="transmembrane region" description="Helical" evidence="7">
    <location>
        <begin position="82"/>
        <end position="100"/>
    </location>
</feature>
<evidence type="ECO:0000313" key="9">
    <source>
        <dbReference type="EMBL" id="MFC3105337.1"/>
    </source>
</evidence>
<feature type="transmembrane region" description="Helical" evidence="7">
    <location>
        <begin position="106"/>
        <end position="131"/>
    </location>
</feature>
<keyword evidence="5 7" id="KW-1133">Transmembrane helix</keyword>
<dbReference type="SUPFAM" id="SSF103473">
    <property type="entry name" value="MFS general substrate transporter"/>
    <property type="match status" value="1"/>
</dbReference>
<keyword evidence="3" id="KW-1003">Cell membrane</keyword>
<evidence type="ECO:0000256" key="6">
    <source>
        <dbReference type="ARBA" id="ARBA00023136"/>
    </source>
</evidence>
<evidence type="ECO:0000256" key="1">
    <source>
        <dbReference type="ARBA" id="ARBA00004651"/>
    </source>
</evidence>